<feature type="compositionally biased region" description="Low complexity" evidence="8">
    <location>
        <begin position="51"/>
        <end position="71"/>
    </location>
</feature>
<evidence type="ECO:0000256" key="4">
    <source>
        <dbReference type="ARBA" id="ARBA00016207"/>
    </source>
</evidence>
<comment type="function">
    <text evidence="1">Component of the biogenesis of lysosome-related organelles complex-1 (BLOC-1) involved in endosomal cargo sorting.</text>
</comment>
<dbReference type="AlphaFoldDB" id="A0A6G1GU73"/>
<dbReference type="InterPro" id="IPR051390">
    <property type="entry name" value="BLOC-1_subunit_KXD1"/>
</dbReference>
<protein>
    <recommendedName>
        <fullName evidence="4">Biogenesis of lysosome-related organelles complex 1 subunit KXD1</fullName>
    </recommendedName>
    <alternativeName>
        <fullName evidence="7">KxDL homolog</fullName>
    </alternativeName>
</protein>
<evidence type="ECO:0000256" key="6">
    <source>
        <dbReference type="ARBA" id="ARBA00022753"/>
    </source>
</evidence>
<evidence type="ECO:0000313" key="10">
    <source>
        <dbReference type="EMBL" id="KAF1984362.1"/>
    </source>
</evidence>
<sequence>MTSTQSYYYPSAPINMPRKPGYYPNPHHGAHSRMSVSPPEAADSVTTSGVASYDPSAASSSYAGSASDYESTPSSGASVDLYEYMNDRIGSSFDPTPLDRSLAQQAQTSGQLNAKTRELMDLQALAQSRLAAMQSSFASGMKSAKEVQKDLEWTQKRVTSINQRAARKYPKEYQMASQRYPAPVDC</sequence>
<dbReference type="GO" id="GO:0032880">
    <property type="term" value="P:regulation of protein localization"/>
    <property type="evidence" value="ECO:0007669"/>
    <property type="project" value="TreeGrafter"/>
</dbReference>
<comment type="similarity">
    <text evidence="3">Belongs to the KXD1 family.</text>
</comment>
<evidence type="ECO:0000256" key="7">
    <source>
        <dbReference type="ARBA" id="ARBA00029808"/>
    </source>
</evidence>
<dbReference type="GO" id="GO:0005768">
    <property type="term" value="C:endosome"/>
    <property type="evidence" value="ECO:0007669"/>
    <property type="project" value="UniProtKB-SubCell"/>
</dbReference>
<evidence type="ECO:0000256" key="1">
    <source>
        <dbReference type="ARBA" id="ARBA00002069"/>
    </source>
</evidence>
<feature type="domain" description="KxDL" evidence="9">
    <location>
        <begin position="89"/>
        <end position="173"/>
    </location>
</feature>
<evidence type="ECO:0000259" key="9">
    <source>
        <dbReference type="Pfam" id="PF10241"/>
    </source>
</evidence>
<keyword evidence="5" id="KW-0813">Transport</keyword>
<dbReference type="PANTHER" id="PTHR37787">
    <property type="entry name" value="BIOGENESIS OF LYSOSOME-RELATED ORGANELLES COMPLEX 1 SUBUNIT KXD1"/>
    <property type="match status" value="1"/>
</dbReference>
<dbReference type="OrthoDB" id="4089816at2759"/>
<name>A0A6G1GU73_9PEZI</name>
<dbReference type="GO" id="GO:0007032">
    <property type="term" value="P:endosome organization"/>
    <property type="evidence" value="ECO:0007669"/>
    <property type="project" value="TreeGrafter"/>
</dbReference>
<evidence type="ECO:0000256" key="8">
    <source>
        <dbReference type="SAM" id="MobiDB-lite"/>
    </source>
</evidence>
<gene>
    <name evidence="10" type="ORF">K402DRAFT_336615</name>
</gene>
<organism evidence="10 11">
    <name type="scientific">Aulographum hederae CBS 113979</name>
    <dbReference type="NCBI Taxonomy" id="1176131"/>
    <lineage>
        <taxon>Eukaryota</taxon>
        <taxon>Fungi</taxon>
        <taxon>Dikarya</taxon>
        <taxon>Ascomycota</taxon>
        <taxon>Pezizomycotina</taxon>
        <taxon>Dothideomycetes</taxon>
        <taxon>Pleosporomycetidae</taxon>
        <taxon>Aulographales</taxon>
        <taxon>Aulographaceae</taxon>
    </lineage>
</organism>
<dbReference type="PANTHER" id="PTHR37787:SF1">
    <property type="entry name" value="BIOGENESIS OF LYSOSOME-RELATED ORGANELLES COMPLEX 1 SUBUNIT KXD1"/>
    <property type="match status" value="1"/>
</dbReference>
<dbReference type="EMBL" id="ML977168">
    <property type="protein sequence ID" value="KAF1984362.1"/>
    <property type="molecule type" value="Genomic_DNA"/>
</dbReference>
<dbReference type="InterPro" id="IPR019371">
    <property type="entry name" value="KxDL_dom"/>
</dbReference>
<feature type="region of interest" description="Disordered" evidence="8">
    <location>
        <begin position="1"/>
        <end position="77"/>
    </location>
</feature>
<accession>A0A6G1GU73</accession>
<keyword evidence="11" id="KW-1185">Reference proteome</keyword>
<dbReference type="Pfam" id="PF10241">
    <property type="entry name" value="KxDL"/>
    <property type="match status" value="1"/>
</dbReference>
<evidence type="ECO:0000256" key="3">
    <source>
        <dbReference type="ARBA" id="ARBA00005913"/>
    </source>
</evidence>
<evidence type="ECO:0000256" key="5">
    <source>
        <dbReference type="ARBA" id="ARBA00022448"/>
    </source>
</evidence>
<evidence type="ECO:0000313" key="11">
    <source>
        <dbReference type="Proteomes" id="UP000800041"/>
    </source>
</evidence>
<proteinExistence type="inferred from homology"/>
<dbReference type="Proteomes" id="UP000800041">
    <property type="component" value="Unassembled WGS sequence"/>
</dbReference>
<reference evidence="10" key="1">
    <citation type="journal article" date="2020" name="Stud. Mycol.">
        <title>101 Dothideomycetes genomes: a test case for predicting lifestyles and emergence of pathogens.</title>
        <authorList>
            <person name="Haridas S."/>
            <person name="Albert R."/>
            <person name="Binder M."/>
            <person name="Bloem J."/>
            <person name="Labutti K."/>
            <person name="Salamov A."/>
            <person name="Andreopoulos B."/>
            <person name="Baker S."/>
            <person name="Barry K."/>
            <person name="Bills G."/>
            <person name="Bluhm B."/>
            <person name="Cannon C."/>
            <person name="Castanera R."/>
            <person name="Culley D."/>
            <person name="Daum C."/>
            <person name="Ezra D."/>
            <person name="Gonzalez J."/>
            <person name="Henrissat B."/>
            <person name="Kuo A."/>
            <person name="Liang C."/>
            <person name="Lipzen A."/>
            <person name="Lutzoni F."/>
            <person name="Magnuson J."/>
            <person name="Mondo S."/>
            <person name="Nolan M."/>
            <person name="Ohm R."/>
            <person name="Pangilinan J."/>
            <person name="Park H.-J."/>
            <person name="Ramirez L."/>
            <person name="Alfaro M."/>
            <person name="Sun H."/>
            <person name="Tritt A."/>
            <person name="Yoshinaga Y."/>
            <person name="Zwiers L.-H."/>
            <person name="Turgeon B."/>
            <person name="Goodwin S."/>
            <person name="Spatafora J."/>
            <person name="Crous P."/>
            <person name="Grigoriev I."/>
        </authorList>
    </citation>
    <scope>NUCLEOTIDE SEQUENCE</scope>
    <source>
        <strain evidence="10">CBS 113979</strain>
    </source>
</reference>
<evidence type="ECO:0000256" key="2">
    <source>
        <dbReference type="ARBA" id="ARBA00004177"/>
    </source>
</evidence>
<dbReference type="GO" id="GO:0031083">
    <property type="term" value="C:BLOC-1 complex"/>
    <property type="evidence" value="ECO:0007669"/>
    <property type="project" value="TreeGrafter"/>
</dbReference>
<comment type="subcellular location">
    <subcellularLocation>
        <location evidence="2">Endosome</location>
    </subcellularLocation>
</comment>
<keyword evidence="6" id="KW-0967">Endosome</keyword>